<evidence type="ECO:0000313" key="2">
    <source>
        <dbReference type="EMBL" id="MBF2709956.1"/>
    </source>
</evidence>
<feature type="coiled-coil region" evidence="1">
    <location>
        <begin position="188"/>
        <end position="215"/>
    </location>
</feature>
<keyword evidence="3" id="KW-1185">Reference proteome</keyword>
<reference evidence="2" key="1">
    <citation type="submission" date="2020-11" db="EMBL/GenBank/DDBJ databases">
        <title>Genome of Flavobacterium soyangense.</title>
        <authorList>
            <person name="Liu Q."/>
            <person name="Xin Y.-H."/>
        </authorList>
    </citation>
    <scope>NUCLEOTIDE SEQUENCE</scope>
    <source>
        <strain evidence="2">CGMCC 1.13493</strain>
    </source>
</reference>
<protein>
    <submittedName>
        <fullName evidence="2">Uncharacterized protein</fullName>
    </submittedName>
</protein>
<organism evidence="2 3">
    <name type="scientific">Flavobacterium soyangense</name>
    <dbReference type="NCBI Taxonomy" id="2023265"/>
    <lineage>
        <taxon>Bacteria</taxon>
        <taxon>Pseudomonadati</taxon>
        <taxon>Bacteroidota</taxon>
        <taxon>Flavobacteriia</taxon>
        <taxon>Flavobacteriales</taxon>
        <taxon>Flavobacteriaceae</taxon>
        <taxon>Flavobacterium</taxon>
    </lineage>
</organism>
<comment type="caution">
    <text evidence="2">The sequence shown here is derived from an EMBL/GenBank/DDBJ whole genome shotgun (WGS) entry which is preliminary data.</text>
</comment>
<accession>A0A930UB32</accession>
<dbReference type="EMBL" id="JADHEC010000055">
    <property type="protein sequence ID" value="MBF2709956.1"/>
    <property type="molecule type" value="Genomic_DNA"/>
</dbReference>
<keyword evidence="1" id="KW-0175">Coiled coil</keyword>
<dbReference type="RefSeq" id="WP_194313186.1">
    <property type="nucleotide sequence ID" value="NZ_JADHEC010000055.1"/>
</dbReference>
<proteinExistence type="predicted"/>
<dbReference type="AlphaFoldDB" id="A0A930UB32"/>
<evidence type="ECO:0000256" key="1">
    <source>
        <dbReference type="SAM" id="Coils"/>
    </source>
</evidence>
<sequence>MSDEKYFNFPIQLLDGFMSNPDKSLYNISKYVVYKNSLKLEFGTPLGKFKDSGDFYNLTFSNPPNALKEAEDMYLNIPEKAPNTGLNLSIFWDFLRNDKTEFDKICLLAFLGIKSILGNKSYCKVTNLYLWSRMDGKTNTIVEVSELSNEVRKYANRYQSENIKNELILNWHLIYYSRYTRGFYVSLKMSLEDLIFEAEKKRKSIKENQQKLLQKVALKKALERLKTTTN</sequence>
<name>A0A930UB32_9FLAO</name>
<evidence type="ECO:0000313" key="3">
    <source>
        <dbReference type="Proteomes" id="UP000646211"/>
    </source>
</evidence>
<gene>
    <name evidence="2" type="ORF">IR213_15390</name>
</gene>
<dbReference type="Proteomes" id="UP000646211">
    <property type="component" value="Unassembled WGS sequence"/>
</dbReference>